<organism evidence="2 3">
    <name type="scientific">Rothia santali</name>
    <dbReference type="NCBI Taxonomy" id="2949643"/>
    <lineage>
        <taxon>Bacteria</taxon>
        <taxon>Bacillati</taxon>
        <taxon>Actinomycetota</taxon>
        <taxon>Actinomycetes</taxon>
        <taxon>Micrococcales</taxon>
        <taxon>Micrococcaceae</taxon>
        <taxon>Rothia</taxon>
    </lineage>
</organism>
<reference evidence="2" key="1">
    <citation type="submission" date="2022-06" db="EMBL/GenBank/DDBJ databases">
        <title>Rothia sp. isolated from sandalwood seedling.</title>
        <authorList>
            <person name="Tuikhar N."/>
            <person name="Kirdat K."/>
            <person name="Thorat V."/>
            <person name="Swetha P."/>
            <person name="Padma S."/>
            <person name="Sundararaj R."/>
            <person name="Yadav A."/>
        </authorList>
    </citation>
    <scope>NUCLEOTIDE SEQUENCE</scope>
    <source>
        <strain evidence="2">AR01</strain>
    </source>
</reference>
<evidence type="ECO:0000256" key="1">
    <source>
        <dbReference type="SAM" id="MobiDB-lite"/>
    </source>
</evidence>
<evidence type="ECO:0000313" key="2">
    <source>
        <dbReference type="EMBL" id="MCP3426269.1"/>
    </source>
</evidence>
<protein>
    <submittedName>
        <fullName evidence="2">Uncharacterized protein</fullName>
    </submittedName>
</protein>
<comment type="caution">
    <text evidence="2">The sequence shown here is derived from an EMBL/GenBank/DDBJ whole genome shotgun (WGS) entry which is preliminary data.</text>
</comment>
<gene>
    <name evidence="2" type="ORF">NBM05_09695</name>
</gene>
<sequence>MGPHEALPPGPAGSPPSPNPDGAPPGDRHDALPSELRAARPLPAPGPGPADAPAAGRRPAGDDADARTRLFDQTSGPEEPRQKRRKSELFDL</sequence>
<dbReference type="AlphaFoldDB" id="A0A9X2HAW4"/>
<accession>A0A9X2HAW4</accession>
<dbReference type="EMBL" id="JANAFB010000021">
    <property type="protein sequence ID" value="MCP3426269.1"/>
    <property type="molecule type" value="Genomic_DNA"/>
</dbReference>
<dbReference type="Proteomes" id="UP001139502">
    <property type="component" value="Unassembled WGS sequence"/>
</dbReference>
<proteinExistence type="predicted"/>
<feature type="compositionally biased region" description="Pro residues" evidence="1">
    <location>
        <begin position="1"/>
        <end position="23"/>
    </location>
</feature>
<feature type="non-terminal residue" evidence="2">
    <location>
        <position position="92"/>
    </location>
</feature>
<feature type="region of interest" description="Disordered" evidence="1">
    <location>
        <begin position="1"/>
        <end position="92"/>
    </location>
</feature>
<evidence type="ECO:0000313" key="3">
    <source>
        <dbReference type="Proteomes" id="UP001139502"/>
    </source>
</evidence>
<name>A0A9X2HAW4_9MICC</name>
<keyword evidence="3" id="KW-1185">Reference proteome</keyword>
<feature type="compositionally biased region" description="Basic and acidic residues" evidence="1">
    <location>
        <begin position="59"/>
        <end position="70"/>
    </location>
</feature>